<dbReference type="Gene3D" id="1.10.40.30">
    <property type="entry name" value="Fumarase/aspartase (C-terminal domain)"/>
    <property type="match status" value="1"/>
</dbReference>
<dbReference type="PANTHER" id="PTHR42696">
    <property type="entry name" value="ASPARTATE AMMONIA-LYASE"/>
    <property type="match status" value="1"/>
</dbReference>
<dbReference type="InterPro" id="IPR024083">
    <property type="entry name" value="Fumarase/histidase_N"/>
</dbReference>
<dbReference type="EC" id="4.3.1.1" evidence="4"/>
<gene>
    <name evidence="4" type="ORF">LNP07_06165</name>
</gene>
<dbReference type="GO" id="GO:0008797">
    <property type="term" value="F:aspartate ammonia-lyase activity"/>
    <property type="evidence" value="ECO:0007669"/>
    <property type="project" value="UniProtKB-EC"/>
</dbReference>
<sequence>MRIDKDCLGQMEIEDDVLYGIHSMRAVNNFPITNEKVNPVIIESMLEIKLAAAKVNYQAGTLEENKANAIIKACQKLIHDHDYRDFIVPAIQGGAGTSTNMSTNEIVAQLAYRMTNLKIHPNDDVNQSQSTNDTFPTSGKMAMLKLTPKLLEAINNLINQFTQISLKHQKTVKIARTQLQDAIPTTYGRSFQAYASLFKRDYKRIRNAAKSLTKINLGGTAIGNGLNASNYYKNNIAPVLSSISGLQLQPASDLIDATQNCDVFAEFSAALKILAMDLSKVANDLRLLSSGPQAGLNEITLPKRAAGSSIMPGKINPVIPEVVNQVAFEVIGKNLTVSMAAGAGQLELNAFEPIMFRDILTSQKHLTNAINTLVEHCLKDIQINELYNRKNVEKSAITATILTPKLGYEKSTEIVKRALHNNESVKDIVLEEHLLDKSTVEKLFSPEILTNCNNQDSAIQ</sequence>
<dbReference type="Pfam" id="PF00206">
    <property type="entry name" value="Lyase_1"/>
    <property type="match status" value="1"/>
</dbReference>
<dbReference type="EMBL" id="JAJIAO010000007">
    <property type="protein sequence ID" value="MCK8625097.1"/>
    <property type="molecule type" value="Genomic_DNA"/>
</dbReference>
<dbReference type="RefSeq" id="WP_248601871.1">
    <property type="nucleotide sequence ID" value="NZ_CAXMLZ010000010.1"/>
</dbReference>
<evidence type="ECO:0000313" key="5">
    <source>
        <dbReference type="Proteomes" id="UP001522905"/>
    </source>
</evidence>
<dbReference type="NCBIfam" id="NF008909">
    <property type="entry name" value="PRK12273.1"/>
    <property type="match status" value="1"/>
</dbReference>
<dbReference type="PROSITE" id="PS00163">
    <property type="entry name" value="FUMARATE_LYASES"/>
    <property type="match status" value="1"/>
</dbReference>
<dbReference type="Gene3D" id="1.20.200.10">
    <property type="entry name" value="Fumarase/aspartase (Central domain)"/>
    <property type="match status" value="1"/>
</dbReference>
<dbReference type="SUPFAM" id="SSF48557">
    <property type="entry name" value="L-aspartase-like"/>
    <property type="match status" value="1"/>
</dbReference>
<dbReference type="Pfam" id="PF10415">
    <property type="entry name" value="FumaraseC_C"/>
    <property type="match status" value="1"/>
</dbReference>
<feature type="domain" description="Fumarate lyase N-terminal" evidence="2">
    <location>
        <begin position="9"/>
        <end position="332"/>
    </location>
</feature>
<feature type="domain" description="Fumarase C C-terminal" evidence="3">
    <location>
        <begin position="399"/>
        <end position="451"/>
    </location>
</feature>
<keyword evidence="1 4" id="KW-0456">Lyase</keyword>
<dbReference type="InterPro" id="IPR000362">
    <property type="entry name" value="Fumarate_lyase_fam"/>
</dbReference>
<accession>A0ABT0I310</accession>
<protein>
    <submittedName>
        <fullName evidence="4">Aspartate ammonia-lyase</fullName>
        <ecNumber evidence="4">4.3.1.1</ecNumber>
    </submittedName>
</protein>
<dbReference type="Proteomes" id="UP001522905">
    <property type="component" value="Unassembled WGS sequence"/>
</dbReference>
<evidence type="ECO:0000256" key="1">
    <source>
        <dbReference type="ARBA" id="ARBA00023239"/>
    </source>
</evidence>
<organism evidence="4 5">
    <name type="scientific">Apilactobacillus xinyiensis</name>
    <dbReference type="NCBI Taxonomy" id="2841032"/>
    <lineage>
        <taxon>Bacteria</taxon>
        <taxon>Bacillati</taxon>
        <taxon>Bacillota</taxon>
        <taxon>Bacilli</taxon>
        <taxon>Lactobacillales</taxon>
        <taxon>Lactobacillaceae</taxon>
        <taxon>Apilactobacillus</taxon>
    </lineage>
</organism>
<name>A0ABT0I310_9LACO</name>
<dbReference type="InterPro" id="IPR051546">
    <property type="entry name" value="Aspartate_Ammonia-Lyase"/>
</dbReference>
<dbReference type="InterPro" id="IPR018951">
    <property type="entry name" value="Fumarase_C_C"/>
</dbReference>
<evidence type="ECO:0000313" key="4">
    <source>
        <dbReference type="EMBL" id="MCK8625097.1"/>
    </source>
</evidence>
<comment type="caution">
    <text evidence="4">The sequence shown here is derived from an EMBL/GenBank/DDBJ whole genome shotgun (WGS) entry which is preliminary data.</text>
</comment>
<evidence type="ECO:0000259" key="3">
    <source>
        <dbReference type="Pfam" id="PF10415"/>
    </source>
</evidence>
<keyword evidence="5" id="KW-1185">Reference proteome</keyword>
<proteinExistence type="predicted"/>
<reference evidence="4 5" key="1">
    <citation type="submission" date="2021-11" db="EMBL/GenBank/DDBJ databases">
        <title>Comparative genomics of bee honey and flower isolates.</title>
        <authorList>
            <person name="Bechtner J.D."/>
            <person name="Gallus M.K."/>
            <person name="Ehrmann M."/>
        </authorList>
    </citation>
    <scope>NUCLEOTIDE SEQUENCE [LARGE SCALE GENOMIC DNA]</scope>
    <source>
        <strain evidence="4 5">M161</strain>
    </source>
</reference>
<dbReference type="PANTHER" id="PTHR42696:SF2">
    <property type="entry name" value="ASPARTATE AMMONIA-LYASE"/>
    <property type="match status" value="1"/>
</dbReference>
<dbReference type="InterPro" id="IPR020557">
    <property type="entry name" value="Fumarate_lyase_CS"/>
</dbReference>
<dbReference type="InterPro" id="IPR022761">
    <property type="entry name" value="Fumarate_lyase_N"/>
</dbReference>
<evidence type="ECO:0000259" key="2">
    <source>
        <dbReference type="Pfam" id="PF00206"/>
    </source>
</evidence>
<dbReference type="InterPro" id="IPR008948">
    <property type="entry name" value="L-Aspartase-like"/>
</dbReference>
<dbReference type="Gene3D" id="1.10.275.10">
    <property type="entry name" value="Fumarase/aspartase (N-terminal domain)"/>
    <property type="match status" value="1"/>
</dbReference>
<dbReference type="PRINTS" id="PR00149">
    <property type="entry name" value="FUMRATELYASE"/>
</dbReference>